<dbReference type="Pfam" id="PF01541">
    <property type="entry name" value="GIY-YIG"/>
    <property type="match status" value="1"/>
</dbReference>
<dbReference type="PANTHER" id="PTHR34477:SF1">
    <property type="entry name" value="UPF0213 PROTEIN YHBQ"/>
    <property type="match status" value="1"/>
</dbReference>
<organism evidence="3 4">
    <name type="scientific">Candidatus Buchananbacteria bacterium RIFCSPHIGHO2_01_FULL_39_8</name>
    <dbReference type="NCBI Taxonomy" id="1797533"/>
    <lineage>
        <taxon>Bacteria</taxon>
        <taxon>Candidatus Buchananiibacteriota</taxon>
    </lineage>
</organism>
<name>A0A1G1XYL9_9BACT</name>
<reference evidence="3 4" key="1">
    <citation type="journal article" date="2016" name="Nat. Commun.">
        <title>Thousands of microbial genomes shed light on interconnected biogeochemical processes in an aquifer system.</title>
        <authorList>
            <person name="Anantharaman K."/>
            <person name="Brown C.T."/>
            <person name="Hug L.A."/>
            <person name="Sharon I."/>
            <person name="Castelle C.J."/>
            <person name="Probst A.J."/>
            <person name="Thomas B.C."/>
            <person name="Singh A."/>
            <person name="Wilkins M.J."/>
            <person name="Karaoz U."/>
            <person name="Brodie E.L."/>
            <person name="Williams K.H."/>
            <person name="Hubbard S.S."/>
            <person name="Banfield J.F."/>
        </authorList>
    </citation>
    <scope>NUCLEOTIDE SEQUENCE [LARGE SCALE GENOMIC DNA]</scope>
</reference>
<keyword evidence="3" id="KW-0255">Endonuclease</keyword>
<dbReference type="InterPro" id="IPR000305">
    <property type="entry name" value="GIY-YIG_endonuc"/>
</dbReference>
<dbReference type="PANTHER" id="PTHR34477">
    <property type="entry name" value="UPF0213 PROTEIN YHBQ"/>
    <property type="match status" value="1"/>
</dbReference>
<gene>
    <name evidence="3" type="ORF">A2731_00230</name>
</gene>
<protein>
    <submittedName>
        <fullName evidence="3">Endonuclease</fullName>
    </submittedName>
</protein>
<dbReference type="InterPro" id="IPR050190">
    <property type="entry name" value="UPF0213_domain"/>
</dbReference>
<dbReference type="PROSITE" id="PS50164">
    <property type="entry name" value="GIY_YIG"/>
    <property type="match status" value="1"/>
</dbReference>
<evidence type="ECO:0000313" key="3">
    <source>
        <dbReference type="EMBL" id="OGY45051.1"/>
    </source>
</evidence>
<dbReference type="Proteomes" id="UP000176241">
    <property type="component" value="Unassembled WGS sequence"/>
</dbReference>
<dbReference type="Gene3D" id="3.40.1440.10">
    <property type="entry name" value="GIY-YIG endonuclease"/>
    <property type="match status" value="1"/>
</dbReference>
<feature type="domain" description="GIY-YIG" evidence="2">
    <location>
        <begin position="1"/>
        <end position="76"/>
    </location>
</feature>
<dbReference type="InterPro" id="IPR035901">
    <property type="entry name" value="GIY-YIG_endonuc_sf"/>
</dbReference>
<accession>A0A1G1XYL9</accession>
<comment type="similarity">
    <text evidence="1">Belongs to the UPF0213 family.</text>
</comment>
<proteinExistence type="inferred from homology"/>
<dbReference type="CDD" id="cd10449">
    <property type="entry name" value="GIY-YIG_SLX1_like"/>
    <property type="match status" value="1"/>
</dbReference>
<evidence type="ECO:0000259" key="2">
    <source>
        <dbReference type="PROSITE" id="PS50164"/>
    </source>
</evidence>
<dbReference type="EMBL" id="MHIC01000019">
    <property type="protein sequence ID" value="OGY45051.1"/>
    <property type="molecule type" value="Genomic_DNA"/>
</dbReference>
<sequence>MYYVYVIKSQIVPYIYVGISDNLSRRIRQHNKGYNKTTRPYKPFTVLLVEEYSSRIEAHQREKYLKSGCGKELLKKI</sequence>
<dbReference type="GO" id="GO:0004519">
    <property type="term" value="F:endonuclease activity"/>
    <property type="evidence" value="ECO:0007669"/>
    <property type="project" value="UniProtKB-KW"/>
</dbReference>
<keyword evidence="3" id="KW-0378">Hydrolase</keyword>
<keyword evidence="3" id="KW-0540">Nuclease</keyword>
<comment type="caution">
    <text evidence="3">The sequence shown here is derived from an EMBL/GenBank/DDBJ whole genome shotgun (WGS) entry which is preliminary data.</text>
</comment>
<dbReference type="SUPFAM" id="SSF82771">
    <property type="entry name" value="GIY-YIG endonuclease"/>
    <property type="match status" value="1"/>
</dbReference>
<dbReference type="AlphaFoldDB" id="A0A1G1XYL9"/>
<evidence type="ECO:0000313" key="4">
    <source>
        <dbReference type="Proteomes" id="UP000176241"/>
    </source>
</evidence>
<evidence type="ECO:0000256" key="1">
    <source>
        <dbReference type="ARBA" id="ARBA00007435"/>
    </source>
</evidence>